<dbReference type="EMBL" id="LR700644">
    <property type="protein sequence ID" value="VVM14545.1"/>
    <property type="molecule type" value="Genomic_DNA"/>
</dbReference>
<dbReference type="InterPro" id="IPR010546">
    <property type="entry name" value="DUF1120"/>
</dbReference>
<protein>
    <recommendedName>
        <fullName evidence="3">Protein GltF</fullName>
    </recommendedName>
</protein>
<reference evidence="2" key="1">
    <citation type="submission" date="2019-09" db="EMBL/GenBank/DDBJ databases">
        <authorList>
            <person name="Chandra G."/>
            <person name="Truman W A."/>
        </authorList>
    </citation>
    <scope>NUCLEOTIDE SEQUENCE</scope>
    <source>
        <strain evidence="2">PS683</strain>
    </source>
</reference>
<sequence length="208" mass="21600" precursor="true">MNTTILSCALVLLAVNLTPALAGSTVDLSVTGRITPQACSVSLSDSGLVDFGKIPARTLKPSEYTQLPSQQLGLSISCEGPTLFALVGIDNHPGSSPAPLVFYGLGMNIHAPSERLGSVGLALRGPVGDGAALRVLTSPDNGGTWHPEANAYPAQYIGFARSDALQPEPIRQLVASLRVETAISPASGLTLKEEVPLQGSITLDLKYL</sequence>
<evidence type="ECO:0000256" key="1">
    <source>
        <dbReference type="SAM" id="SignalP"/>
    </source>
</evidence>
<dbReference type="AlphaFoldDB" id="A0A5E6MRE3"/>
<name>A0A5E6MRE3_PSEFL</name>
<evidence type="ECO:0000313" key="2">
    <source>
        <dbReference type="EMBL" id="VVM14545.1"/>
    </source>
</evidence>
<organism evidence="2">
    <name type="scientific">Pseudomonas fluorescens</name>
    <dbReference type="NCBI Taxonomy" id="294"/>
    <lineage>
        <taxon>Bacteria</taxon>
        <taxon>Pseudomonadati</taxon>
        <taxon>Pseudomonadota</taxon>
        <taxon>Gammaproteobacteria</taxon>
        <taxon>Pseudomonadales</taxon>
        <taxon>Pseudomonadaceae</taxon>
        <taxon>Pseudomonas</taxon>
    </lineage>
</organism>
<dbReference type="Pfam" id="PF06551">
    <property type="entry name" value="DUF1120"/>
    <property type="match status" value="1"/>
</dbReference>
<gene>
    <name evidence="2" type="ORF">PS683_02852</name>
</gene>
<keyword evidence="1" id="KW-0732">Signal</keyword>
<accession>A0A5E6MRE3</accession>
<proteinExistence type="predicted"/>
<feature type="signal peptide" evidence="1">
    <location>
        <begin position="1"/>
        <end position="22"/>
    </location>
</feature>
<evidence type="ECO:0008006" key="3">
    <source>
        <dbReference type="Google" id="ProtNLM"/>
    </source>
</evidence>
<feature type="chain" id="PRO_5030117092" description="Protein GltF" evidence="1">
    <location>
        <begin position="23"/>
        <end position="208"/>
    </location>
</feature>